<dbReference type="GO" id="GO:0008410">
    <property type="term" value="F:CoA-transferase activity"/>
    <property type="evidence" value="ECO:0007669"/>
    <property type="project" value="TreeGrafter"/>
</dbReference>
<feature type="non-terminal residue" evidence="2">
    <location>
        <position position="342"/>
    </location>
</feature>
<dbReference type="SUPFAM" id="SSF89796">
    <property type="entry name" value="CoA-transferase family III (CaiB/BaiF)"/>
    <property type="match status" value="1"/>
</dbReference>
<dbReference type="Pfam" id="PF02515">
    <property type="entry name" value="CoA_transf_3"/>
    <property type="match status" value="1"/>
</dbReference>
<dbReference type="Gene3D" id="3.30.1540.10">
    <property type="entry name" value="formyl-coa transferase, domain 3"/>
    <property type="match status" value="1"/>
</dbReference>
<dbReference type="PANTHER" id="PTHR48207">
    <property type="entry name" value="SUCCINATE--HYDROXYMETHYLGLUTARATE COA-TRANSFERASE"/>
    <property type="match status" value="1"/>
</dbReference>
<sequence>MSKVNLPLSHLTVLDLTRARAGPTAARHLADWGADVIKIEMPSESGDEGLGGVRHGPDFLNLHRNKRSITLNLKKEKGRQIFLNLARDADVIVENYRPDVKHRLGIDYQTIREINPRIVYGSISGFGQDGPLRDRPGLDQIAQGMGGLMSITGLPGQGPVRVGVPIADLSSGNYLAMGILLALIDRDRSGEGQWVHTSLLEAQISMLDFQAARWLIDGEVPPQAGNNHPTGIPMGVYPTSDGAINIAAAGETLWRRFLSVIDAPKLAEDSRFANGEARSTNRDQLNKILEKITVKKTSVEWINAMNEAGVPCGPIYRIDETFADPQVQHLGIARQMEHDELG</sequence>
<evidence type="ECO:0000256" key="1">
    <source>
        <dbReference type="ARBA" id="ARBA00022679"/>
    </source>
</evidence>
<dbReference type="InterPro" id="IPR044855">
    <property type="entry name" value="CoA-Trfase_III_dom3_sf"/>
</dbReference>
<dbReference type="Gene3D" id="3.40.50.10540">
    <property type="entry name" value="Crotonobetainyl-coa:carnitine coa-transferase, domain 1"/>
    <property type="match status" value="1"/>
</dbReference>
<reference evidence="2" key="1">
    <citation type="submission" date="2018-05" db="EMBL/GenBank/DDBJ databases">
        <authorList>
            <person name="Lanie J.A."/>
            <person name="Ng W.-L."/>
            <person name="Kazmierczak K.M."/>
            <person name="Andrzejewski T.M."/>
            <person name="Davidsen T.M."/>
            <person name="Wayne K.J."/>
            <person name="Tettelin H."/>
            <person name="Glass J.I."/>
            <person name="Rusch D."/>
            <person name="Podicherti R."/>
            <person name="Tsui H.-C.T."/>
            <person name="Winkler M.E."/>
        </authorList>
    </citation>
    <scope>NUCLEOTIDE SEQUENCE</scope>
</reference>
<gene>
    <name evidence="2" type="ORF">METZ01_LOCUS304184</name>
</gene>
<organism evidence="2">
    <name type="scientific">marine metagenome</name>
    <dbReference type="NCBI Taxonomy" id="408172"/>
    <lineage>
        <taxon>unclassified sequences</taxon>
        <taxon>metagenomes</taxon>
        <taxon>ecological metagenomes</taxon>
    </lineage>
</organism>
<keyword evidence="1" id="KW-0808">Transferase</keyword>
<dbReference type="InterPro" id="IPR003673">
    <property type="entry name" value="CoA-Trfase_fam_III"/>
</dbReference>
<proteinExistence type="predicted"/>
<dbReference type="InterPro" id="IPR050483">
    <property type="entry name" value="CoA-transferase_III_domain"/>
</dbReference>
<evidence type="ECO:0008006" key="3">
    <source>
        <dbReference type="Google" id="ProtNLM"/>
    </source>
</evidence>
<name>A0A382MRY5_9ZZZZ</name>
<protein>
    <recommendedName>
        <fullName evidence="3">Formyl-CoA transferase</fullName>
    </recommendedName>
</protein>
<dbReference type="PANTHER" id="PTHR48207:SF3">
    <property type="entry name" value="SUCCINATE--HYDROXYMETHYLGLUTARATE COA-TRANSFERASE"/>
    <property type="match status" value="1"/>
</dbReference>
<accession>A0A382MRY5</accession>
<dbReference type="EMBL" id="UINC01095332">
    <property type="protein sequence ID" value="SVC51330.1"/>
    <property type="molecule type" value="Genomic_DNA"/>
</dbReference>
<evidence type="ECO:0000313" key="2">
    <source>
        <dbReference type="EMBL" id="SVC51330.1"/>
    </source>
</evidence>
<dbReference type="InterPro" id="IPR023606">
    <property type="entry name" value="CoA-Trfase_III_dom_1_sf"/>
</dbReference>
<dbReference type="AlphaFoldDB" id="A0A382MRY5"/>